<keyword evidence="3" id="KW-1185">Reference proteome</keyword>
<protein>
    <submittedName>
        <fullName evidence="2">Uncharacterized protein</fullName>
    </submittedName>
</protein>
<dbReference type="Proteomes" id="UP000324222">
    <property type="component" value="Unassembled WGS sequence"/>
</dbReference>
<dbReference type="EMBL" id="VSRR010002093">
    <property type="protein sequence ID" value="MPC29566.1"/>
    <property type="molecule type" value="Genomic_DNA"/>
</dbReference>
<evidence type="ECO:0000313" key="3">
    <source>
        <dbReference type="Proteomes" id="UP000324222"/>
    </source>
</evidence>
<feature type="compositionally biased region" description="Acidic residues" evidence="1">
    <location>
        <begin position="56"/>
        <end position="68"/>
    </location>
</feature>
<proteinExistence type="predicted"/>
<comment type="caution">
    <text evidence="2">The sequence shown here is derived from an EMBL/GenBank/DDBJ whole genome shotgun (WGS) entry which is preliminary data.</text>
</comment>
<organism evidence="2 3">
    <name type="scientific">Portunus trituberculatus</name>
    <name type="common">Swimming crab</name>
    <name type="synonym">Neptunus trituberculatus</name>
    <dbReference type="NCBI Taxonomy" id="210409"/>
    <lineage>
        <taxon>Eukaryota</taxon>
        <taxon>Metazoa</taxon>
        <taxon>Ecdysozoa</taxon>
        <taxon>Arthropoda</taxon>
        <taxon>Crustacea</taxon>
        <taxon>Multicrustacea</taxon>
        <taxon>Malacostraca</taxon>
        <taxon>Eumalacostraca</taxon>
        <taxon>Eucarida</taxon>
        <taxon>Decapoda</taxon>
        <taxon>Pleocyemata</taxon>
        <taxon>Brachyura</taxon>
        <taxon>Eubrachyura</taxon>
        <taxon>Portunoidea</taxon>
        <taxon>Portunidae</taxon>
        <taxon>Portuninae</taxon>
        <taxon>Portunus</taxon>
    </lineage>
</organism>
<reference evidence="2 3" key="1">
    <citation type="submission" date="2019-05" db="EMBL/GenBank/DDBJ databases">
        <title>Another draft genome of Portunus trituberculatus and its Hox gene families provides insights of decapod evolution.</title>
        <authorList>
            <person name="Jeong J.-H."/>
            <person name="Song I."/>
            <person name="Kim S."/>
            <person name="Choi T."/>
            <person name="Kim D."/>
            <person name="Ryu S."/>
            <person name="Kim W."/>
        </authorList>
    </citation>
    <scope>NUCLEOTIDE SEQUENCE [LARGE SCALE GENOMIC DNA]</scope>
    <source>
        <tissue evidence="2">Muscle</tissue>
    </source>
</reference>
<dbReference type="AlphaFoldDB" id="A0A5B7E8L7"/>
<evidence type="ECO:0000313" key="2">
    <source>
        <dbReference type="EMBL" id="MPC29566.1"/>
    </source>
</evidence>
<feature type="compositionally biased region" description="Basic and acidic residues" evidence="1">
    <location>
        <begin position="69"/>
        <end position="79"/>
    </location>
</feature>
<feature type="region of interest" description="Disordered" evidence="1">
    <location>
        <begin position="49"/>
        <end position="79"/>
    </location>
</feature>
<accession>A0A5B7E8L7</accession>
<evidence type="ECO:0000256" key="1">
    <source>
        <dbReference type="SAM" id="MobiDB-lite"/>
    </source>
</evidence>
<sequence length="79" mass="8683">MTQSRNIVSKHSTRAVDLHVDLFRISTRSCGLAEKQRMVKVMVMVVSGCGSGGEGLVEEEEEEEEDDEEGRKKEGEVGG</sequence>
<gene>
    <name evidence="2" type="ORF">E2C01_022808</name>
</gene>
<name>A0A5B7E8L7_PORTR</name>